<feature type="region of interest" description="Disordered" evidence="1">
    <location>
        <begin position="388"/>
        <end position="421"/>
    </location>
</feature>
<dbReference type="InterPro" id="IPR016833">
    <property type="entry name" value="Put_Na-Bile_cotransptr"/>
</dbReference>
<dbReference type="Pfam" id="PF13593">
    <property type="entry name" value="SBF_like"/>
    <property type="match status" value="1"/>
</dbReference>
<feature type="transmembrane region" description="Helical" evidence="2">
    <location>
        <begin position="83"/>
        <end position="107"/>
    </location>
</feature>
<dbReference type="InterPro" id="IPR038770">
    <property type="entry name" value="Na+/solute_symporter_sf"/>
</dbReference>
<keyword evidence="2" id="KW-0812">Transmembrane</keyword>
<accession>A0A1G4JKV0</accession>
<dbReference type="OrthoDB" id="188035at2759"/>
<dbReference type="Gene3D" id="1.20.1530.20">
    <property type="match status" value="1"/>
</dbReference>
<keyword evidence="4" id="KW-1185">Reference proteome</keyword>
<dbReference type="PIRSF" id="PIRSF026166">
    <property type="entry name" value="UCP026166"/>
    <property type="match status" value="1"/>
</dbReference>
<dbReference type="AlphaFoldDB" id="A0A1G4JKV0"/>
<evidence type="ECO:0000313" key="3">
    <source>
        <dbReference type="EMBL" id="SCU91227.1"/>
    </source>
</evidence>
<feature type="transmembrane region" description="Helical" evidence="2">
    <location>
        <begin position="21"/>
        <end position="41"/>
    </location>
</feature>
<dbReference type="PANTHER" id="PTHR18640:SF5">
    <property type="entry name" value="SODIUM_BILE ACID COTRANSPORTER 7"/>
    <property type="match status" value="1"/>
</dbReference>
<keyword evidence="2" id="KW-1133">Transmembrane helix</keyword>
<evidence type="ECO:0000313" key="4">
    <source>
        <dbReference type="Proteomes" id="UP000191024"/>
    </source>
</evidence>
<evidence type="ECO:0000256" key="1">
    <source>
        <dbReference type="SAM" id="MobiDB-lite"/>
    </source>
</evidence>
<feature type="transmembrane region" description="Helical" evidence="2">
    <location>
        <begin position="53"/>
        <end position="71"/>
    </location>
</feature>
<proteinExistence type="predicted"/>
<feature type="transmembrane region" description="Helical" evidence="2">
    <location>
        <begin position="150"/>
        <end position="172"/>
    </location>
</feature>
<dbReference type="PANTHER" id="PTHR18640">
    <property type="entry name" value="SOLUTE CARRIER FAMILY 10 MEMBER 7"/>
    <property type="match status" value="1"/>
</dbReference>
<reference evidence="3 4" key="1">
    <citation type="submission" date="2016-03" db="EMBL/GenBank/DDBJ databases">
        <authorList>
            <person name="Devillers H."/>
        </authorList>
    </citation>
    <scope>NUCLEOTIDE SEQUENCE [LARGE SCALE GENOMIC DNA]</scope>
    <source>
        <strain evidence="3">CBS 11717</strain>
    </source>
</reference>
<dbReference type="GO" id="GO:0005886">
    <property type="term" value="C:plasma membrane"/>
    <property type="evidence" value="ECO:0007669"/>
    <property type="project" value="TreeGrafter"/>
</dbReference>
<evidence type="ECO:0000256" key="2">
    <source>
        <dbReference type="SAM" id="Phobius"/>
    </source>
</evidence>
<feature type="transmembrane region" description="Helical" evidence="2">
    <location>
        <begin position="263"/>
        <end position="285"/>
    </location>
</feature>
<dbReference type="STRING" id="1230905.A0A1G4JKV0"/>
<organism evidence="3 4">
    <name type="scientific">Lachancea mirantina</name>
    <dbReference type="NCBI Taxonomy" id="1230905"/>
    <lineage>
        <taxon>Eukaryota</taxon>
        <taxon>Fungi</taxon>
        <taxon>Dikarya</taxon>
        <taxon>Ascomycota</taxon>
        <taxon>Saccharomycotina</taxon>
        <taxon>Saccharomycetes</taxon>
        <taxon>Saccharomycetales</taxon>
        <taxon>Saccharomycetaceae</taxon>
        <taxon>Lachancea</taxon>
    </lineage>
</organism>
<dbReference type="EMBL" id="LT598465">
    <property type="protein sequence ID" value="SCU91227.1"/>
    <property type="molecule type" value="Genomic_DNA"/>
</dbReference>
<keyword evidence="2" id="KW-0472">Membrane</keyword>
<gene>
    <name evidence="3" type="ORF">LAMI_0E05160G</name>
</gene>
<protein>
    <submittedName>
        <fullName evidence="3">LAMI_0E05160g1_1</fullName>
    </submittedName>
</protein>
<feature type="compositionally biased region" description="Polar residues" evidence="1">
    <location>
        <begin position="412"/>
        <end position="421"/>
    </location>
</feature>
<dbReference type="Proteomes" id="UP000191024">
    <property type="component" value="Chromosome E"/>
</dbReference>
<sequence>MSLFKSAAKAWSKTFQFALSQWFFIVLAIFIIISRFAPNFARHGGLIRAEYSIGYGAVAIIFLQGGLSMSSKQLLVNIANWRAHSVVLIFSFLVSSAVAFAFCYAVACSNDKQIDNWLLVGIILTMSSPTTVASNVVMTREAQGNDVLCLCEVFIGNVLGAFLTPAVVQMYLSSPHFEFGNPAAGSSTRRVYADVMKQIGLSVFVPLFVGQVLQNLFPEKVKWTLQKFRLNKVGSFCLLLIMFSSFSTAFYQHAFTSVSHISIVFIVLFNVGVYLFLTVICFVCARPFFILKLFPNEPTPESSSAYKIAYKIFRPFYYSRRDAVAILFCGPAKTAALGVSLISAQYGDNFSELGKLLVPLVLYQSEQVVAAKLLVPLARRWILQDVSSAQEPTEETPSKDEKDDQMELQVHSDATSAEYTC</sequence>
<feature type="transmembrane region" description="Helical" evidence="2">
    <location>
        <begin position="195"/>
        <end position="213"/>
    </location>
</feature>
<name>A0A1G4JKV0_9SACH</name>
<feature type="transmembrane region" description="Helical" evidence="2">
    <location>
        <begin position="233"/>
        <end position="251"/>
    </location>
</feature>